<sequence>MRNIRVLTIGVNTSMPEFTAIDFIDPVSTHDFDVVIWDPNRFTMHAGSQGRDDAAIVEAMARRRDEFDTFLEHGGVVVAFARPEYRTPVSTQGYYTPDDDLSGWDSFPQHFGGLKASGGRRVVVRGQSRLSTFLRDQGNRVRYSAVLTEIASEGVVIATAGNTDQPVAAEFQWVTGGSLIMLPDIELDFPVGSASGELDLQDPIVDSDARHTFWSSLIDAVLPQAEVEPAPAWTSGITTSSERNLTIDLGLAAAQLEVAQTLVMELNTQQARLDSDKILLYGTGDALAEKCAEVLERFGAQRLPAPENRADLRFSFEERIIVVEVKGVTKSAKEENAAQLEKWVMEDVSSGTPYSQIKPVLIVNAFRQKSPSERAETFPSQMLQMSESRGHALLSSVQLFVLAAEVSEGHLSGSEALQIITSTVGKLAGHGVGELEEP</sequence>
<evidence type="ECO:0000313" key="1">
    <source>
        <dbReference type="EMBL" id="RFA09033.1"/>
    </source>
</evidence>
<comment type="caution">
    <text evidence="1">The sequence shown here is derived from an EMBL/GenBank/DDBJ whole genome shotgun (WGS) entry which is preliminary data.</text>
</comment>
<gene>
    <name evidence="1" type="ORF">B7R54_07195</name>
</gene>
<evidence type="ECO:0000313" key="2">
    <source>
        <dbReference type="Proteomes" id="UP000256486"/>
    </source>
</evidence>
<dbReference type="RefSeq" id="WP_116414426.1">
    <property type="nucleotide sequence ID" value="NZ_NBWZ01000001.1"/>
</dbReference>
<organism evidence="1 2">
    <name type="scientific">Subtercola boreus</name>
    <dbReference type="NCBI Taxonomy" id="120213"/>
    <lineage>
        <taxon>Bacteria</taxon>
        <taxon>Bacillati</taxon>
        <taxon>Actinomycetota</taxon>
        <taxon>Actinomycetes</taxon>
        <taxon>Micrococcales</taxon>
        <taxon>Microbacteriaceae</taxon>
        <taxon>Subtercola</taxon>
    </lineage>
</organism>
<accession>A0A3E0VHP9</accession>
<dbReference type="Proteomes" id="UP000256486">
    <property type="component" value="Unassembled WGS sequence"/>
</dbReference>
<reference evidence="1 2" key="1">
    <citation type="submission" date="2017-04" db="EMBL/GenBank/DDBJ databases">
        <title>Comparative genome analysis of Subtercola boreus.</title>
        <authorList>
            <person name="Cho Y.-J."/>
            <person name="Cho A."/>
            <person name="Kim O.-S."/>
            <person name="Lee J.-I."/>
        </authorList>
    </citation>
    <scope>NUCLEOTIDE SEQUENCE [LARGE SCALE GENOMIC DNA]</scope>
    <source>
        <strain evidence="1 2">K300</strain>
    </source>
</reference>
<dbReference type="OrthoDB" id="2179558at2"/>
<name>A0A3E0VHP9_9MICO</name>
<keyword evidence="2" id="KW-1185">Reference proteome</keyword>
<dbReference type="AlphaFoldDB" id="A0A3E0VHP9"/>
<protein>
    <submittedName>
        <fullName evidence="1">Uncharacterized protein</fullName>
    </submittedName>
</protein>
<dbReference type="EMBL" id="NBWZ01000001">
    <property type="protein sequence ID" value="RFA09033.1"/>
    <property type="molecule type" value="Genomic_DNA"/>
</dbReference>
<proteinExistence type="predicted"/>